<proteinExistence type="predicted"/>
<protein>
    <submittedName>
        <fullName evidence="1">Uncharacterized protein</fullName>
    </submittedName>
</protein>
<name>A0A818S6F0_9BILA</name>
<dbReference type="Proteomes" id="UP000663865">
    <property type="component" value="Unassembled WGS sequence"/>
</dbReference>
<accession>A0A818S6F0</accession>
<gene>
    <name evidence="1" type="ORF">KIK155_LOCUS24427</name>
    <name evidence="2" type="ORF">TOA249_LOCUS5448</name>
</gene>
<reference evidence="1" key="1">
    <citation type="submission" date="2021-02" db="EMBL/GenBank/DDBJ databases">
        <authorList>
            <person name="Nowell W R."/>
        </authorList>
    </citation>
    <scope>NUCLEOTIDE SEQUENCE</scope>
</reference>
<dbReference type="EMBL" id="CAJNYV010004352">
    <property type="protein sequence ID" value="CAF3667237.1"/>
    <property type="molecule type" value="Genomic_DNA"/>
</dbReference>
<dbReference type="AlphaFoldDB" id="A0A818S6F0"/>
<dbReference type="Proteomes" id="UP000663838">
    <property type="component" value="Unassembled WGS sequence"/>
</dbReference>
<comment type="caution">
    <text evidence="1">The sequence shown here is derived from an EMBL/GenBank/DDBJ whole genome shotgun (WGS) entry which is preliminary data.</text>
</comment>
<evidence type="ECO:0000313" key="3">
    <source>
        <dbReference type="Proteomes" id="UP000663865"/>
    </source>
</evidence>
<evidence type="ECO:0000313" key="1">
    <source>
        <dbReference type="EMBL" id="CAF3667237.1"/>
    </source>
</evidence>
<evidence type="ECO:0000313" key="2">
    <source>
        <dbReference type="EMBL" id="CAF4527157.1"/>
    </source>
</evidence>
<sequence>MTVINRLRYSKYCHSTVYAQIQLEALYSQKRQEAIVYVSVFGCVYDRFWSSKKQKRSTYERVNEAKQFLRNAISTDPRCIQLWANIITDAYPGLTVRAEYCRLRLLYDYFTGENSKRVRFDQSGYEKIRVYSSLSQIFQLLLNTSTITLSTLQEFIATKIVIAMVHPNATADPSDLDPVKNQAICYNNKT</sequence>
<dbReference type="EMBL" id="CAJOBS010000220">
    <property type="protein sequence ID" value="CAF4527157.1"/>
    <property type="molecule type" value="Genomic_DNA"/>
</dbReference>
<organism evidence="1 3">
    <name type="scientific">Rotaria socialis</name>
    <dbReference type="NCBI Taxonomy" id="392032"/>
    <lineage>
        <taxon>Eukaryota</taxon>
        <taxon>Metazoa</taxon>
        <taxon>Spiralia</taxon>
        <taxon>Gnathifera</taxon>
        <taxon>Rotifera</taxon>
        <taxon>Eurotatoria</taxon>
        <taxon>Bdelloidea</taxon>
        <taxon>Philodinida</taxon>
        <taxon>Philodinidae</taxon>
        <taxon>Rotaria</taxon>
    </lineage>
</organism>